<keyword evidence="2" id="KW-1185">Reference proteome</keyword>
<proteinExistence type="predicted"/>
<comment type="caution">
    <text evidence="1">The sequence shown here is derived from an EMBL/GenBank/DDBJ whole genome shotgun (WGS) entry which is preliminary data.</text>
</comment>
<evidence type="ECO:0000313" key="1">
    <source>
        <dbReference type="EMBL" id="KII74499.1"/>
    </source>
</evidence>
<reference evidence="1 2" key="1">
    <citation type="journal article" date="2014" name="Genome Biol. Evol.">
        <title>The genome of the myxosporean Thelohanellus kitauei shows adaptations to nutrient acquisition within its fish host.</title>
        <authorList>
            <person name="Yang Y."/>
            <person name="Xiong J."/>
            <person name="Zhou Z."/>
            <person name="Huo F."/>
            <person name="Miao W."/>
            <person name="Ran C."/>
            <person name="Liu Y."/>
            <person name="Zhang J."/>
            <person name="Feng J."/>
            <person name="Wang M."/>
            <person name="Wang M."/>
            <person name="Wang L."/>
            <person name="Yao B."/>
        </authorList>
    </citation>
    <scope>NUCLEOTIDE SEQUENCE [LARGE SCALE GENOMIC DNA]</scope>
    <source>
        <strain evidence="1">Wuqing</strain>
    </source>
</reference>
<organism evidence="1 2">
    <name type="scientific">Thelohanellus kitauei</name>
    <name type="common">Myxosporean</name>
    <dbReference type="NCBI Taxonomy" id="669202"/>
    <lineage>
        <taxon>Eukaryota</taxon>
        <taxon>Metazoa</taxon>
        <taxon>Cnidaria</taxon>
        <taxon>Myxozoa</taxon>
        <taxon>Myxosporea</taxon>
        <taxon>Bivalvulida</taxon>
        <taxon>Platysporina</taxon>
        <taxon>Myxobolidae</taxon>
        <taxon>Thelohanellus</taxon>
    </lineage>
</organism>
<protein>
    <submittedName>
        <fullName evidence="1">Uncharacterized protein</fullName>
    </submittedName>
</protein>
<accession>A0A0C2J9J4</accession>
<dbReference type="EMBL" id="JWZT01000387">
    <property type="protein sequence ID" value="KII74499.1"/>
    <property type="molecule type" value="Genomic_DNA"/>
</dbReference>
<dbReference type="Proteomes" id="UP000031668">
    <property type="component" value="Unassembled WGS sequence"/>
</dbReference>
<dbReference type="AlphaFoldDB" id="A0A0C2J9J4"/>
<gene>
    <name evidence="1" type="ORF">RF11_10574</name>
</gene>
<sequence length="99" mass="11394">MRKECSIALRIFDIFLESSFSVTRNLAMLLTKTRVNTEQLRILNTILLLISEIDWTLLHVICHSINPLGYSVMITTLHVVRSDSNETKELHTQARELLA</sequence>
<name>A0A0C2J9J4_THEKT</name>
<evidence type="ECO:0000313" key="2">
    <source>
        <dbReference type="Proteomes" id="UP000031668"/>
    </source>
</evidence>